<evidence type="ECO:0000256" key="2">
    <source>
        <dbReference type="ARBA" id="ARBA00023054"/>
    </source>
</evidence>
<reference evidence="5" key="1">
    <citation type="journal article" date="2014" name="Front. Microbiol.">
        <title>High frequency of phylogenetically diverse reductive dehalogenase-homologous genes in deep subseafloor sedimentary metagenomes.</title>
        <authorList>
            <person name="Kawai M."/>
            <person name="Futagami T."/>
            <person name="Toyoda A."/>
            <person name="Takaki Y."/>
            <person name="Nishi S."/>
            <person name="Hori S."/>
            <person name="Arai W."/>
            <person name="Tsubouchi T."/>
            <person name="Morono Y."/>
            <person name="Uchiyama I."/>
            <person name="Ito T."/>
            <person name="Fujiyama A."/>
            <person name="Inagaki F."/>
            <person name="Takami H."/>
        </authorList>
    </citation>
    <scope>NUCLEOTIDE SEQUENCE</scope>
    <source>
        <strain evidence="5">Expedition CK06-06</strain>
    </source>
</reference>
<dbReference type="Gene3D" id="6.10.140.1990">
    <property type="match status" value="1"/>
</dbReference>
<evidence type="ECO:0000259" key="4">
    <source>
        <dbReference type="Pfam" id="PF25990"/>
    </source>
</evidence>
<dbReference type="AlphaFoldDB" id="X1BKG4"/>
<dbReference type="InterPro" id="IPR058636">
    <property type="entry name" value="Beta-barrel_YknX"/>
</dbReference>
<feature type="coiled-coil region" evidence="3">
    <location>
        <begin position="98"/>
        <end position="125"/>
    </location>
</feature>
<dbReference type="GO" id="GO:0042597">
    <property type="term" value="C:periplasmic space"/>
    <property type="evidence" value="ECO:0007669"/>
    <property type="project" value="UniProtKB-SubCell"/>
</dbReference>
<feature type="domain" description="YknX-like beta-barrel" evidence="4">
    <location>
        <begin position="168"/>
        <end position="243"/>
    </location>
</feature>
<dbReference type="GO" id="GO:0022857">
    <property type="term" value="F:transmembrane transporter activity"/>
    <property type="evidence" value="ECO:0007669"/>
    <property type="project" value="InterPro"/>
</dbReference>
<dbReference type="GO" id="GO:0019898">
    <property type="term" value="C:extrinsic component of membrane"/>
    <property type="evidence" value="ECO:0007669"/>
    <property type="project" value="InterPro"/>
</dbReference>
<evidence type="ECO:0000256" key="3">
    <source>
        <dbReference type="SAM" id="Coils"/>
    </source>
</evidence>
<dbReference type="InterPro" id="IPR050465">
    <property type="entry name" value="UPF0194_transport"/>
</dbReference>
<dbReference type="InterPro" id="IPR030190">
    <property type="entry name" value="MacA_alpha-hairpin_sf"/>
</dbReference>
<sequence>EEKIKKNPIIKVSGNIEGYDTRLSFRIVGQITELLTDEGEYLRIGDIVAKLNTDEWSKIRNEAKAALKAGEYEQRLAELEYIRAQNLFEQGSVSTEQRDQAKTKAEFTLAEVERLQASLALAETRLGFTDLHSPLNGFVLVRSAEQGEVVQIGATVFTAIDLQNIWLTAYINESDLAKVKLDQKAWVKTDTYPDKKYAGRISFVSSEAEFTPKYIQTTRERVKLVYRIKIRVDNSSLELKPGMPGDGYIDTEHMASMDNTYIWSP</sequence>
<name>X1BKG4_9ZZZZ</name>
<dbReference type="Pfam" id="PF25990">
    <property type="entry name" value="Beta-barrel_YknX"/>
    <property type="match status" value="1"/>
</dbReference>
<dbReference type="PANTHER" id="PTHR32347">
    <property type="entry name" value="EFFLUX SYSTEM COMPONENT YKNX-RELATED"/>
    <property type="match status" value="1"/>
</dbReference>
<dbReference type="SUPFAM" id="SSF111369">
    <property type="entry name" value="HlyD-like secretion proteins"/>
    <property type="match status" value="1"/>
</dbReference>
<proteinExistence type="predicted"/>
<organism evidence="5">
    <name type="scientific">marine sediment metagenome</name>
    <dbReference type="NCBI Taxonomy" id="412755"/>
    <lineage>
        <taxon>unclassified sequences</taxon>
        <taxon>metagenomes</taxon>
        <taxon>ecological metagenomes</taxon>
    </lineage>
</organism>
<comment type="subcellular location">
    <subcellularLocation>
        <location evidence="1">Cell envelope</location>
    </subcellularLocation>
</comment>
<dbReference type="EMBL" id="BART01021122">
    <property type="protein sequence ID" value="GAG96404.1"/>
    <property type="molecule type" value="Genomic_DNA"/>
</dbReference>
<dbReference type="GO" id="GO:1990195">
    <property type="term" value="C:macrolide transmembrane transporter complex"/>
    <property type="evidence" value="ECO:0007669"/>
    <property type="project" value="InterPro"/>
</dbReference>
<dbReference type="GO" id="GO:1990961">
    <property type="term" value="P:xenobiotic detoxification by transmembrane export across the plasma membrane"/>
    <property type="evidence" value="ECO:0007669"/>
    <property type="project" value="InterPro"/>
</dbReference>
<comment type="caution">
    <text evidence="5">The sequence shown here is derived from an EMBL/GenBank/DDBJ whole genome shotgun (WGS) entry which is preliminary data.</text>
</comment>
<keyword evidence="2 3" id="KW-0175">Coiled coil</keyword>
<dbReference type="InterPro" id="IPR006143">
    <property type="entry name" value="RND_pump_MFP"/>
</dbReference>
<gene>
    <name evidence="5" type="ORF">S01H4_39066</name>
</gene>
<accession>X1BKG4</accession>
<dbReference type="Gene3D" id="2.40.30.170">
    <property type="match status" value="1"/>
</dbReference>
<dbReference type="NCBIfam" id="TIGR01730">
    <property type="entry name" value="RND_mfp"/>
    <property type="match status" value="1"/>
</dbReference>
<evidence type="ECO:0000313" key="5">
    <source>
        <dbReference type="EMBL" id="GAG96404.1"/>
    </source>
</evidence>
<evidence type="ECO:0000256" key="1">
    <source>
        <dbReference type="ARBA" id="ARBA00004196"/>
    </source>
</evidence>
<protein>
    <recommendedName>
        <fullName evidence="4">YknX-like beta-barrel domain-containing protein</fullName>
    </recommendedName>
</protein>
<dbReference type="PANTHER" id="PTHR32347:SF29">
    <property type="entry name" value="UPF0194 MEMBRANE PROTEIN YBHG"/>
    <property type="match status" value="1"/>
</dbReference>
<feature type="non-terminal residue" evidence="5">
    <location>
        <position position="1"/>
    </location>
</feature>
<dbReference type="Gene3D" id="2.40.50.100">
    <property type="match status" value="1"/>
</dbReference>